<dbReference type="Pfam" id="PF07969">
    <property type="entry name" value="Amidohydro_3"/>
    <property type="match status" value="1"/>
</dbReference>
<dbReference type="GO" id="GO:0006209">
    <property type="term" value="P:cytosine catabolic process"/>
    <property type="evidence" value="ECO:0007669"/>
    <property type="project" value="TreeGrafter"/>
</dbReference>
<dbReference type="InterPro" id="IPR032466">
    <property type="entry name" value="Metal_Hydrolase"/>
</dbReference>
<dbReference type="SUPFAM" id="SSF51338">
    <property type="entry name" value="Composite domain of metallo-dependent hydrolases"/>
    <property type="match status" value="1"/>
</dbReference>
<evidence type="ECO:0000256" key="2">
    <source>
        <dbReference type="ARBA" id="ARBA00022801"/>
    </source>
</evidence>
<dbReference type="NCBIfam" id="NF005748">
    <property type="entry name" value="PRK07572.1"/>
    <property type="match status" value="1"/>
</dbReference>
<sequence length="425" mass="47555">MRLENVRLHQQADLYDIVMENGCIQSISPAGSDRNVPMDSMDAKGRLALPPFVDPHVHLDTCLTAGEPVWNRSGTLFEGIQNWSERKKTLTHDDVKSRATRALKWYIGQGVQHVRSHVDTTDPSLTALHALLELREEMRELIDIQLVAFPQEGIPSFPNGKQLLEQAMQLGCDAVGGIPHFEYTREYGIESLHTVYELAEKYDALIDIHCDEIDDEQSRFVETVACLALERGMGQRVSASHTTAMHSYNKAYVVKLMRLLQKSGIHFIANPVTNLNLQGRMDTYPKRRGITRIEELLGAGVNACFGQDDIVDQWFPMQGGNMLQVLFTGLVGCQMTGLDQINQGIELITSNSAKALNIQDQYGIETGKPANLILLDAESVFDAVRRQAVVTHSFRKGKLIASTQPATTLIHHNGQQAVDFYYNQR</sequence>
<keyword evidence="1" id="KW-0479">Metal-binding</keyword>
<protein>
    <submittedName>
        <fullName evidence="4">Cytosine deaminase</fullName>
        <ecNumber evidence="4">3.5.4.1</ecNumber>
    </submittedName>
</protein>
<gene>
    <name evidence="4" type="ORF">GZ77_01960</name>
</gene>
<dbReference type="FunFam" id="3.20.20.140:FF:000019">
    <property type="entry name" value="Cytosine deaminase"/>
    <property type="match status" value="1"/>
</dbReference>
<dbReference type="PANTHER" id="PTHR32027:SF0">
    <property type="entry name" value="CYTOSINE DEAMINASE"/>
    <property type="match status" value="1"/>
</dbReference>
<evidence type="ECO:0000256" key="1">
    <source>
        <dbReference type="ARBA" id="ARBA00022723"/>
    </source>
</evidence>
<dbReference type="CDD" id="cd01293">
    <property type="entry name" value="Bact_CD"/>
    <property type="match status" value="1"/>
</dbReference>
<name>A0A081NAG3_9GAMM</name>
<evidence type="ECO:0000259" key="3">
    <source>
        <dbReference type="Pfam" id="PF07969"/>
    </source>
</evidence>
<dbReference type="SUPFAM" id="SSF51556">
    <property type="entry name" value="Metallo-dependent hydrolases"/>
    <property type="match status" value="1"/>
</dbReference>
<dbReference type="InterPro" id="IPR052349">
    <property type="entry name" value="Metallo-hydrolase_Enzymes"/>
</dbReference>
<evidence type="ECO:0000313" key="4">
    <source>
        <dbReference type="EMBL" id="KEQ15436.1"/>
    </source>
</evidence>
<dbReference type="NCBIfam" id="NF006685">
    <property type="entry name" value="PRK09230.1"/>
    <property type="match status" value="1"/>
</dbReference>
<dbReference type="Proteomes" id="UP000028006">
    <property type="component" value="Unassembled WGS sequence"/>
</dbReference>
<dbReference type="AlphaFoldDB" id="A0A081NAG3"/>
<comment type="caution">
    <text evidence="4">The sequence shown here is derived from an EMBL/GenBank/DDBJ whole genome shotgun (WGS) entry which is preliminary data.</text>
</comment>
<dbReference type="Gene3D" id="3.20.20.140">
    <property type="entry name" value="Metal-dependent hydrolases"/>
    <property type="match status" value="1"/>
</dbReference>
<proteinExistence type="predicted"/>
<dbReference type="Gene3D" id="2.30.40.10">
    <property type="entry name" value="Urease, subunit C, domain 1"/>
    <property type="match status" value="1"/>
</dbReference>
<dbReference type="GO" id="GO:0004131">
    <property type="term" value="F:cytosine deaminase activity"/>
    <property type="evidence" value="ECO:0007669"/>
    <property type="project" value="UniProtKB-EC"/>
</dbReference>
<dbReference type="PANTHER" id="PTHR32027">
    <property type="entry name" value="CYTOSINE DEAMINASE"/>
    <property type="match status" value="1"/>
</dbReference>
<organism evidence="4 5">
    <name type="scientific">Endozoicomonas montiporae</name>
    <dbReference type="NCBI Taxonomy" id="1027273"/>
    <lineage>
        <taxon>Bacteria</taxon>
        <taxon>Pseudomonadati</taxon>
        <taxon>Pseudomonadota</taxon>
        <taxon>Gammaproteobacteria</taxon>
        <taxon>Oceanospirillales</taxon>
        <taxon>Endozoicomonadaceae</taxon>
        <taxon>Endozoicomonas</taxon>
    </lineage>
</organism>
<dbReference type="GO" id="GO:0035888">
    <property type="term" value="F:isoguanine deaminase activity"/>
    <property type="evidence" value="ECO:0007669"/>
    <property type="project" value="TreeGrafter"/>
</dbReference>
<dbReference type="GO" id="GO:0046872">
    <property type="term" value="F:metal ion binding"/>
    <property type="evidence" value="ECO:0007669"/>
    <property type="project" value="UniProtKB-KW"/>
</dbReference>
<keyword evidence="5" id="KW-1185">Reference proteome</keyword>
<dbReference type="EMBL" id="JOKG01000001">
    <property type="protein sequence ID" value="KEQ15436.1"/>
    <property type="molecule type" value="Genomic_DNA"/>
</dbReference>
<accession>A0A081NAG3</accession>
<dbReference type="InterPro" id="IPR013108">
    <property type="entry name" value="Amidohydro_3"/>
</dbReference>
<dbReference type="RefSeq" id="WP_034872701.1">
    <property type="nucleotide sequence ID" value="NZ_JOKG01000001.1"/>
</dbReference>
<dbReference type="EC" id="3.5.4.1" evidence="4"/>
<evidence type="ECO:0000313" key="5">
    <source>
        <dbReference type="Proteomes" id="UP000028006"/>
    </source>
</evidence>
<dbReference type="InterPro" id="IPR011059">
    <property type="entry name" value="Metal-dep_hydrolase_composite"/>
</dbReference>
<dbReference type="eggNOG" id="COG0402">
    <property type="taxonomic scope" value="Bacteria"/>
</dbReference>
<feature type="domain" description="Amidohydrolase 3" evidence="3">
    <location>
        <begin position="41"/>
        <end position="398"/>
    </location>
</feature>
<keyword evidence="2 4" id="KW-0378">Hydrolase</keyword>
<reference evidence="4 5" key="1">
    <citation type="submission" date="2014-06" db="EMBL/GenBank/DDBJ databases">
        <title>Whole Genome Sequences of Three Symbiotic Endozoicomonas Bacteria.</title>
        <authorList>
            <person name="Neave M.J."/>
            <person name="Apprill A."/>
            <person name="Voolstra C.R."/>
        </authorList>
    </citation>
    <scope>NUCLEOTIDE SEQUENCE [LARGE SCALE GENOMIC DNA]</scope>
    <source>
        <strain evidence="4 5">LMG 24815</strain>
    </source>
</reference>